<dbReference type="RefSeq" id="WP_398276497.1">
    <property type="nucleotide sequence ID" value="NZ_JBITLV010000001.1"/>
</dbReference>
<comment type="caution">
    <text evidence="1">The sequence shown here is derived from an EMBL/GenBank/DDBJ whole genome shotgun (WGS) entry which is preliminary data.</text>
</comment>
<sequence length="215" mass="22798">MSSDHARNPGRAPGARPRRPALFGPVVMDAFVGADDPARRIEAAHLTAAALVRQGRSGLDPDLTKRMLKLADEGLDEIAELWSARPAGSLPGALWRLYALRAGIRRDPVGVAHSFERGRDQAPLHDAMAAVAEPPGPDEVQELADGVLAGAVTADLADALERAAAFCHVVAAGLITRSDDDPLRSVELAKQASALARTGTELEEAANLWRRGELE</sequence>
<keyword evidence="2" id="KW-1185">Reference proteome</keyword>
<reference evidence="1 2" key="1">
    <citation type="submission" date="2024-10" db="EMBL/GenBank/DDBJ databases">
        <title>The Natural Products Discovery Center: Release of the First 8490 Sequenced Strains for Exploring Actinobacteria Biosynthetic Diversity.</title>
        <authorList>
            <person name="Kalkreuter E."/>
            <person name="Kautsar S.A."/>
            <person name="Yang D."/>
            <person name="Bader C.D."/>
            <person name="Teijaro C.N."/>
            <person name="Fluegel L."/>
            <person name="Davis C.M."/>
            <person name="Simpson J.R."/>
            <person name="Lauterbach L."/>
            <person name="Steele A.D."/>
            <person name="Gui C."/>
            <person name="Meng S."/>
            <person name="Li G."/>
            <person name="Viehrig K."/>
            <person name="Ye F."/>
            <person name="Su P."/>
            <person name="Kiefer A.F."/>
            <person name="Nichols A."/>
            <person name="Cepeda A.J."/>
            <person name="Yan W."/>
            <person name="Fan B."/>
            <person name="Jiang Y."/>
            <person name="Adhikari A."/>
            <person name="Zheng C.-J."/>
            <person name="Schuster L."/>
            <person name="Cowan T.M."/>
            <person name="Smanski M.J."/>
            <person name="Chevrette M.G."/>
            <person name="De Carvalho L.P.S."/>
            <person name="Shen B."/>
        </authorList>
    </citation>
    <scope>NUCLEOTIDE SEQUENCE [LARGE SCALE GENOMIC DNA]</scope>
    <source>
        <strain evidence="1 2">NPDC049639</strain>
    </source>
</reference>
<dbReference type="Proteomes" id="UP001612915">
    <property type="component" value="Unassembled WGS sequence"/>
</dbReference>
<organism evidence="1 2">
    <name type="scientific">Spongisporangium articulatum</name>
    <dbReference type="NCBI Taxonomy" id="3362603"/>
    <lineage>
        <taxon>Bacteria</taxon>
        <taxon>Bacillati</taxon>
        <taxon>Actinomycetota</taxon>
        <taxon>Actinomycetes</taxon>
        <taxon>Kineosporiales</taxon>
        <taxon>Kineosporiaceae</taxon>
        <taxon>Spongisporangium</taxon>
    </lineage>
</organism>
<proteinExistence type="predicted"/>
<evidence type="ECO:0000313" key="1">
    <source>
        <dbReference type="EMBL" id="MFI7586588.1"/>
    </source>
</evidence>
<protein>
    <recommendedName>
        <fullName evidence="3">Thymidine phosphorylase</fullName>
    </recommendedName>
</protein>
<evidence type="ECO:0000313" key="2">
    <source>
        <dbReference type="Proteomes" id="UP001612915"/>
    </source>
</evidence>
<name>A0ABW8AJQ0_9ACTN</name>
<evidence type="ECO:0008006" key="3">
    <source>
        <dbReference type="Google" id="ProtNLM"/>
    </source>
</evidence>
<accession>A0ABW8AJQ0</accession>
<dbReference type="EMBL" id="JBITLV010000001">
    <property type="protein sequence ID" value="MFI7586588.1"/>
    <property type="molecule type" value="Genomic_DNA"/>
</dbReference>
<gene>
    <name evidence="1" type="ORF">ACIB24_05885</name>
</gene>